<dbReference type="PANTHER" id="PTHR47447:SF17">
    <property type="entry name" value="OS12G0638900 PROTEIN"/>
    <property type="match status" value="1"/>
</dbReference>
<name>A0A9W8B8N2_9FUNG</name>
<comment type="similarity">
    <text evidence="1">Belongs to the CCM1 family.</text>
</comment>
<dbReference type="Pfam" id="PF01535">
    <property type="entry name" value="PPR"/>
    <property type="match status" value="2"/>
</dbReference>
<dbReference type="PANTHER" id="PTHR47447">
    <property type="entry name" value="OS03G0856100 PROTEIN"/>
    <property type="match status" value="1"/>
</dbReference>
<dbReference type="EMBL" id="JANBQB010000178">
    <property type="protein sequence ID" value="KAJ1980235.1"/>
    <property type="molecule type" value="Genomic_DNA"/>
</dbReference>
<evidence type="ECO:0000256" key="4">
    <source>
        <dbReference type="ARBA" id="ARBA00044511"/>
    </source>
</evidence>
<evidence type="ECO:0000256" key="3">
    <source>
        <dbReference type="ARBA" id="ARBA00044493"/>
    </source>
</evidence>
<dbReference type="InterPro" id="IPR002885">
    <property type="entry name" value="PPR_rpt"/>
</dbReference>
<reference evidence="5" key="1">
    <citation type="submission" date="2022-07" db="EMBL/GenBank/DDBJ databases">
        <title>Phylogenomic reconstructions and comparative analyses of Kickxellomycotina fungi.</title>
        <authorList>
            <person name="Reynolds N.K."/>
            <person name="Stajich J.E."/>
            <person name="Barry K."/>
            <person name="Grigoriev I.V."/>
            <person name="Crous P."/>
            <person name="Smith M.E."/>
        </authorList>
    </citation>
    <scope>NUCLEOTIDE SEQUENCE</scope>
    <source>
        <strain evidence="5">RSA 567</strain>
    </source>
</reference>
<dbReference type="Gene3D" id="1.25.40.10">
    <property type="entry name" value="Tetratricopeptide repeat domain"/>
    <property type="match status" value="2"/>
</dbReference>
<keyword evidence="2" id="KW-0677">Repeat</keyword>
<dbReference type="AlphaFoldDB" id="A0A9W8B8N2"/>
<dbReference type="Proteomes" id="UP001151582">
    <property type="component" value="Unassembled WGS sequence"/>
</dbReference>
<protein>
    <submittedName>
        <fullName evidence="5">Uncharacterized protein</fullName>
    </submittedName>
</protein>
<accession>A0A9W8B8N2</accession>
<comment type="caution">
    <text evidence="5">The sequence shown here is derived from an EMBL/GenBank/DDBJ whole genome shotgun (WGS) entry which is preliminary data.</text>
</comment>
<dbReference type="Pfam" id="PF13812">
    <property type="entry name" value="PPR_3"/>
    <property type="match status" value="1"/>
</dbReference>
<evidence type="ECO:0000313" key="5">
    <source>
        <dbReference type="EMBL" id="KAJ1980235.1"/>
    </source>
</evidence>
<feature type="non-terminal residue" evidence="5">
    <location>
        <position position="1"/>
    </location>
</feature>
<dbReference type="InterPro" id="IPR011990">
    <property type="entry name" value="TPR-like_helical_dom_sf"/>
</dbReference>
<gene>
    <name evidence="5" type="ORF">H4R34_002533</name>
</gene>
<evidence type="ECO:0000256" key="2">
    <source>
        <dbReference type="ARBA" id="ARBA00022737"/>
    </source>
</evidence>
<evidence type="ECO:0000256" key="1">
    <source>
        <dbReference type="ARBA" id="ARBA00006192"/>
    </source>
</evidence>
<comment type="subunit">
    <text evidence="4">Binds to mitochondrial small subunit 15S rRNA.</text>
</comment>
<keyword evidence="6" id="KW-1185">Reference proteome</keyword>
<evidence type="ECO:0000313" key="6">
    <source>
        <dbReference type="Proteomes" id="UP001151582"/>
    </source>
</evidence>
<sequence>LPITGYSPPPMLIKALCTSFQSHHYTPGLLALVHLSSEHCIHLQKYVYDQILQYLLEHASHCSIGVVWDAWLASGKAVTAYSFNRMLQWLARQRDRTRVLATLAMLPTLGLTLGKREYDTLIMSLGRVGCISQALAVYQTMRHERQAPPDVATYGILINILVHNQRTAAVEQLHGQLHQLQVSIDTRLCIDLMASYTAAANTAMVYQLHGYLLRTEAAIDSVGYNRLIGIFGRLGHMDKALQLFNSIPLASSKAAQLETSHLVSTIHACLLNRTYLLIPALFHRYQRIGLQPTVELFNVLIRYWVQTQQWDQTTAVLNTMAKVHVDPNANTFRFLITGLGYNGYLAEALDLYSHMVHQYQLPPCPSLLTYLMVHCYSSGLGDVAHHFRQHLLPFVPAMTDQELALVLQYTLHAQDLPLLQQMLTAATVDSTMVSRTTSAVLVCAYWRTLNVSQALQWFDCHMHQSQHLPLDGDAVGCMAQLAIQNNDVSLVDRIHHHQRSVSLDHCRAPRSLSELSGWAALIRAYTSLEHLQRAWEVWEQAAIVLKHIVPHNASIASNEHWEKQPIVKPDRKSPVNLAANSPDHIDAFLEAVVELVLSTTQPHRAFTEISQHPHLAQWLGLTSDADSALPRLGLDRMATLWGSLFTQSIEDPKRLDQALLILTHFMPKFHLSPTTQHLDAAYRQLVANAKDSHRAREVFQAIAYQLASSDPTLTAYWQHLWDQPLRGNTLA</sequence>
<organism evidence="5 6">
    <name type="scientific">Dimargaris verticillata</name>
    <dbReference type="NCBI Taxonomy" id="2761393"/>
    <lineage>
        <taxon>Eukaryota</taxon>
        <taxon>Fungi</taxon>
        <taxon>Fungi incertae sedis</taxon>
        <taxon>Zoopagomycota</taxon>
        <taxon>Kickxellomycotina</taxon>
        <taxon>Dimargaritomycetes</taxon>
        <taxon>Dimargaritales</taxon>
        <taxon>Dimargaritaceae</taxon>
        <taxon>Dimargaris</taxon>
    </lineage>
</organism>
<proteinExistence type="inferred from homology"/>
<dbReference type="OrthoDB" id="185373at2759"/>
<comment type="function">
    <text evidence="3">Regulates mitochondrial small subunit maturation by controlling 15S rRNA 5'-end processing. Localizes to the 5' precursor of the 15S rRNA in a position that is subsequently occupied by mS47 in the mature yeast mtSSU. Uses structure and sequence-specific RNA recognition, binding to a single-stranded region of the precursor and specifically recognizing bases -6 to -1. The exchange of Ccm1 for mS47 is coupled to the irreversible removal of precursor rRNA that is accompanied by conformational changes of the mitoribosomal proteins uS5m and mS26. These conformational changes signal completion of 5'-end rRNA processing through protection of the mature 5'-end of the 15S rRNA and stabilization of mS47. The removal of the 5' precursor together with the dissociation of Ccm1 may be catalyzed by the 5'-3' exoribonuclease Pet127. Involved in the specific removal of group I introns in mitochondrial encoded transcripts.</text>
</comment>